<dbReference type="Proteomes" id="UP000287853">
    <property type="component" value="Unassembled WGS sequence"/>
</dbReference>
<dbReference type="EMBL" id="MTKO01000111">
    <property type="protein sequence ID" value="RWX43746.1"/>
    <property type="molecule type" value="Genomic_DNA"/>
</dbReference>
<organism evidence="1 2">
    <name type="scientific">Candidatus Electrothrix aarhusensis</name>
    <dbReference type="NCBI Taxonomy" id="1859131"/>
    <lineage>
        <taxon>Bacteria</taxon>
        <taxon>Pseudomonadati</taxon>
        <taxon>Thermodesulfobacteriota</taxon>
        <taxon>Desulfobulbia</taxon>
        <taxon>Desulfobulbales</taxon>
        <taxon>Desulfobulbaceae</taxon>
        <taxon>Candidatus Electrothrix</taxon>
    </lineage>
</organism>
<protein>
    <submittedName>
        <fullName evidence="1">Uncharacterized protein</fullName>
    </submittedName>
</protein>
<name>A0A444ISG5_9BACT</name>
<gene>
    <name evidence="1" type="ORF">H206_02590</name>
</gene>
<accession>A0A444ISG5</accession>
<comment type="caution">
    <text evidence="1">The sequence shown here is derived from an EMBL/GenBank/DDBJ whole genome shotgun (WGS) entry which is preliminary data.</text>
</comment>
<reference evidence="1 2" key="1">
    <citation type="submission" date="2017-01" db="EMBL/GenBank/DDBJ databases">
        <title>The cable genome- insights into the physiology and evolution of filamentous bacteria capable of sulfide oxidation via long distance electron transfer.</title>
        <authorList>
            <person name="Schreiber L."/>
            <person name="Bjerg J.T."/>
            <person name="Boggild A."/>
            <person name="Van De Vossenberg J."/>
            <person name="Meysman F."/>
            <person name="Nielsen L.P."/>
            <person name="Schramm A."/>
            <person name="Kjeldsen K.U."/>
        </authorList>
    </citation>
    <scope>NUCLEOTIDE SEQUENCE [LARGE SCALE GENOMIC DNA]</scope>
    <source>
        <strain evidence="1">MCF</strain>
    </source>
</reference>
<evidence type="ECO:0000313" key="1">
    <source>
        <dbReference type="EMBL" id="RWX43746.1"/>
    </source>
</evidence>
<sequence>MANKKQPEEIEQDIVGFNNYYGIDLEVFAKHAAERAVIESALSGFFKRLGYEQVPLYELDERLRELAVQYNELLLRLERQIVATCETNKVPPEEQGQLMAAVMGLIENQSKSLDIIKQFGGSTMGDTYNIHGGQVGAIGKSAAATGNTFQQIVSDLSRLHDEMQNKAATPEQQAATQDIAKAKQAAEQGDKPTMQQHLKNAGQWAVDCAQKVGTDVLAEYLKKLTLGM</sequence>
<evidence type="ECO:0000313" key="2">
    <source>
        <dbReference type="Proteomes" id="UP000287853"/>
    </source>
</evidence>
<proteinExistence type="predicted"/>
<dbReference type="AlphaFoldDB" id="A0A444ISG5"/>
<keyword evidence="2" id="KW-1185">Reference proteome</keyword>